<protein>
    <submittedName>
        <fullName evidence="1">Uncharacterized protein</fullName>
    </submittedName>
</protein>
<dbReference type="AlphaFoldDB" id="A0A9W7XDN9"/>
<evidence type="ECO:0000313" key="2">
    <source>
        <dbReference type="Proteomes" id="UP001164776"/>
    </source>
</evidence>
<gene>
    <name evidence="1" type="ORF">BS78_K338300</name>
</gene>
<sequence>MACVDSVRGWECSIGAKYPLGVYKNRPAFLIRSASEFIFSSSPAGAPPPTRTATAGLSMVAASSCSGAPRRLHTHSRARLSEGAQACYLDSLSTPTTMLNVFELAYFDS</sequence>
<reference evidence="1 2" key="1">
    <citation type="submission" date="2022-10" db="EMBL/GenBank/DDBJ databases">
        <title>WGS assembly of Paspalum vaginatum 540-79.</title>
        <authorList>
            <person name="Sun G."/>
            <person name="Wase N."/>
            <person name="Shu S."/>
            <person name="Jenkins J."/>
            <person name="Zhou B."/>
            <person name="Torres-Rodriguez J."/>
            <person name="Chen C."/>
            <person name="Sandor L."/>
            <person name="Plott C."/>
            <person name="Yoshinga Y."/>
            <person name="Daum C."/>
            <person name="Qi P."/>
            <person name="Barry K."/>
            <person name="Lipzen A."/>
            <person name="Berry L."/>
            <person name="Pedersen C."/>
            <person name="Gottilla T."/>
            <person name="Foltz A."/>
            <person name="Yu H."/>
            <person name="O'Malley R."/>
            <person name="Zhang C."/>
            <person name="Devos K."/>
            <person name="Sigmon B."/>
            <person name="Yu B."/>
            <person name="Obata T."/>
            <person name="Schmutz J."/>
            <person name="Schnable J."/>
        </authorList>
    </citation>
    <scope>NUCLEOTIDE SEQUENCE [LARGE SCALE GENOMIC DNA]</scope>
    <source>
        <strain evidence="2">cv. 540-79</strain>
    </source>
</reference>
<dbReference type="EMBL" id="MU629493">
    <property type="protein sequence ID" value="KAJ1256651.1"/>
    <property type="molecule type" value="Genomic_DNA"/>
</dbReference>
<organism evidence="1 2">
    <name type="scientific">Paspalum vaginatum</name>
    <name type="common">seashore paspalum</name>
    <dbReference type="NCBI Taxonomy" id="158149"/>
    <lineage>
        <taxon>Eukaryota</taxon>
        <taxon>Viridiplantae</taxon>
        <taxon>Streptophyta</taxon>
        <taxon>Embryophyta</taxon>
        <taxon>Tracheophyta</taxon>
        <taxon>Spermatophyta</taxon>
        <taxon>Magnoliopsida</taxon>
        <taxon>Liliopsida</taxon>
        <taxon>Poales</taxon>
        <taxon>Poaceae</taxon>
        <taxon>PACMAD clade</taxon>
        <taxon>Panicoideae</taxon>
        <taxon>Andropogonodae</taxon>
        <taxon>Paspaleae</taxon>
        <taxon>Paspalinae</taxon>
        <taxon>Paspalum</taxon>
    </lineage>
</organism>
<evidence type="ECO:0000313" key="1">
    <source>
        <dbReference type="EMBL" id="KAJ1256651.1"/>
    </source>
</evidence>
<comment type="caution">
    <text evidence="1">The sequence shown here is derived from an EMBL/GenBank/DDBJ whole genome shotgun (WGS) entry which is preliminary data.</text>
</comment>
<proteinExistence type="predicted"/>
<name>A0A9W7XDN9_9POAL</name>
<accession>A0A9W7XDN9</accession>
<keyword evidence="2" id="KW-1185">Reference proteome</keyword>
<dbReference type="Proteomes" id="UP001164776">
    <property type="component" value="Unassembled WGS sequence"/>
</dbReference>